<feature type="transmembrane region" description="Helical" evidence="2">
    <location>
        <begin position="12"/>
        <end position="36"/>
    </location>
</feature>
<reference evidence="4" key="1">
    <citation type="submission" date="2018-06" db="EMBL/GenBank/DDBJ databases">
        <authorList>
            <person name="Zhirakovskaya E."/>
        </authorList>
    </citation>
    <scope>NUCLEOTIDE SEQUENCE</scope>
</reference>
<dbReference type="Pfam" id="PF13511">
    <property type="entry name" value="DUF4124"/>
    <property type="match status" value="1"/>
</dbReference>
<feature type="region of interest" description="Disordered" evidence="1">
    <location>
        <begin position="70"/>
        <end position="106"/>
    </location>
</feature>
<evidence type="ECO:0000256" key="2">
    <source>
        <dbReference type="SAM" id="Phobius"/>
    </source>
</evidence>
<keyword evidence="2" id="KW-0472">Membrane</keyword>
<evidence type="ECO:0000259" key="3">
    <source>
        <dbReference type="Pfam" id="PF13511"/>
    </source>
</evidence>
<feature type="compositionally biased region" description="Polar residues" evidence="1">
    <location>
        <begin position="73"/>
        <end position="91"/>
    </location>
</feature>
<feature type="compositionally biased region" description="Basic and acidic residues" evidence="1">
    <location>
        <begin position="92"/>
        <end position="106"/>
    </location>
</feature>
<feature type="domain" description="DUF4124" evidence="3">
    <location>
        <begin position="33"/>
        <end position="85"/>
    </location>
</feature>
<dbReference type="InterPro" id="IPR025392">
    <property type="entry name" value="DUF4124"/>
</dbReference>
<dbReference type="AlphaFoldDB" id="A0A3B1D219"/>
<accession>A0A3B1D219</accession>
<keyword evidence="2" id="KW-0812">Transmembrane</keyword>
<keyword evidence="2" id="KW-1133">Transmembrane helix</keyword>
<evidence type="ECO:0000256" key="1">
    <source>
        <dbReference type="SAM" id="MobiDB-lite"/>
    </source>
</evidence>
<gene>
    <name evidence="4" type="ORF">MNBD_NITROSPINAE05-875</name>
</gene>
<dbReference type="EMBL" id="UOGG01000130">
    <property type="protein sequence ID" value="VAX30823.1"/>
    <property type="molecule type" value="Genomic_DNA"/>
</dbReference>
<evidence type="ECO:0000313" key="4">
    <source>
        <dbReference type="EMBL" id="VAX30823.1"/>
    </source>
</evidence>
<feature type="region of interest" description="Disordered" evidence="1">
    <location>
        <begin position="219"/>
        <end position="259"/>
    </location>
</feature>
<feature type="compositionally biased region" description="Basic and acidic residues" evidence="1">
    <location>
        <begin position="219"/>
        <end position="235"/>
    </location>
</feature>
<proteinExistence type="predicted"/>
<protein>
    <recommendedName>
        <fullName evidence="3">DUF4124 domain-containing protein</fullName>
    </recommendedName>
</protein>
<name>A0A3B1D219_9ZZZZ</name>
<organism evidence="4">
    <name type="scientific">hydrothermal vent metagenome</name>
    <dbReference type="NCBI Taxonomy" id="652676"/>
    <lineage>
        <taxon>unclassified sequences</taxon>
        <taxon>metagenomes</taxon>
        <taxon>ecological metagenomes</taxon>
    </lineage>
</organism>
<sequence>MSQKSRSYAGLFQGVVILGTLLFFISPVFSGVASIYKWKDKHGKVHFTDDPLKIPLHHRLDPNLEKIRALPSKKSSSRIPENKASADNTAEGQKEKDQKADDDADKKKAELAAMRDALSFLKSDVQRYKKYQDYLPAVHHARALKSDIVAALPAKKALAEKLGEYDSALLKNVKSFLKKSIQLDNIAKDLWPRRRGFVVERIRINGEHSEKDSLIKKLHAKLDKAPGKAPQKPEPENTPAPAKDREQGALNKARKYGSY</sequence>